<dbReference type="Gene3D" id="2.40.110.10">
    <property type="entry name" value="Butyryl-CoA Dehydrogenase, subunit A, domain 2"/>
    <property type="match status" value="1"/>
</dbReference>
<sequence length="338" mass="34954">MDDHDRLAAGDFPEHGWALLEQAGLVGATASHDATISEQLALVRAVGRIDVSLGRVYDGHLNGVERLRVQVDSGTAAADLDAVARGALSIGVWGADPAPGEGAPAELRRTASGDTVLDGVKVFCSGAGGVDRAFVLARAAGDPGPVRLAYVDVSRRATVDAAWFGGAGMRGSASHRVVFHDARVLWTAPEPRALLVQPWFAGDGLRTAAGWAGGADAVVDGVLAALRSKPAASELEQLAVATLVQAQRSMDLWLRAGADAVAAAAADVADTTLLARVSIAADVRTILAEADRVLGSRPFAAGGRIERARRDLLTYLLQHRLEAPQVALGARRLAAPGA</sequence>
<accession>A0AAU7ATX3</accession>
<reference evidence="1" key="1">
    <citation type="submission" date="2022-12" db="EMBL/GenBank/DDBJ databases">
        <title>Paraconexibacter alkalitolerans sp. nov. and Baekduia alba sp. nov., isolated from soil and emended description of the genera Paraconexibacter (Chun et al., 2020) and Baekduia (An et al., 2020).</title>
        <authorList>
            <person name="Vieira S."/>
            <person name="Huber K.J."/>
            <person name="Geppert A."/>
            <person name="Wolf J."/>
            <person name="Neumann-Schaal M."/>
            <person name="Muesken M."/>
            <person name="Overmann J."/>
        </authorList>
    </citation>
    <scope>NUCLEOTIDE SEQUENCE</scope>
    <source>
        <strain evidence="1">AEG42_29</strain>
    </source>
</reference>
<proteinExistence type="predicted"/>
<organism evidence="1">
    <name type="scientific">Paraconexibacter sp. AEG42_29</name>
    <dbReference type="NCBI Taxonomy" id="2997339"/>
    <lineage>
        <taxon>Bacteria</taxon>
        <taxon>Bacillati</taxon>
        <taxon>Actinomycetota</taxon>
        <taxon>Thermoleophilia</taxon>
        <taxon>Solirubrobacterales</taxon>
        <taxon>Paraconexibacteraceae</taxon>
        <taxon>Paraconexibacter</taxon>
    </lineage>
</organism>
<dbReference type="GO" id="GO:0016627">
    <property type="term" value="F:oxidoreductase activity, acting on the CH-CH group of donors"/>
    <property type="evidence" value="ECO:0007669"/>
    <property type="project" value="InterPro"/>
</dbReference>
<evidence type="ECO:0000313" key="1">
    <source>
        <dbReference type="EMBL" id="XAY05051.1"/>
    </source>
</evidence>
<dbReference type="AlphaFoldDB" id="A0AAU7ATX3"/>
<dbReference type="EMBL" id="CP114014">
    <property type="protein sequence ID" value="XAY05051.1"/>
    <property type="molecule type" value="Genomic_DNA"/>
</dbReference>
<dbReference type="KEGG" id="parq:DSM112329_01892"/>
<dbReference type="InterPro" id="IPR046373">
    <property type="entry name" value="Acyl-CoA_Oxase/DH_mid-dom_sf"/>
</dbReference>
<protein>
    <recommendedName>
        <fullName evidence="2">Acyl-CoA dehydrogenase</fullName>
    </recommendedName>
</protein>
<dbReference type="SUPFAM" id="SSF56645">
    <property type="entry name" value="Acyl-CoA dehydrogenase NM domain-like"/>
    <property type="match status" value="1"/>
</dbReference>
<gene>
    <name evidence="1" type="ORF">DSM112329_01892</name>
</gene>
<evidence type="ECO:0008006" key="2">
    <source>
        <dbReference type="Google" id="ProtNLM"/>
    </source>
</evidence>
<dbReference type="InterPro" id="IPR009100">
    <property type="entry name" value="AcylCoA_DH/oxidase_NM_dom_sf"/>
</dbReference>
<name>A0AAU7ATX3_9ACTN</name>